<proteinExistence type="predicted"/>
<dbReference type="AlphaFoldDB" id="A0A5B7FLH9"/>
<gene>
    <name evidence="2" type="ORF">E2C01_039989</name>
</gene>
<name>A0A5B7FLH9_PORTR</name>
<keyword evidence="3" id="KW-1185">Reference proteome</keyword>
<evidence type="ECO:0000313" key="2">
    <source>
        <dbReference type="EMBL" id="MPC46275.1"/>
    </source>
</evidence>
<organism evidence="2 3">
    <name type="scientific">Portunus trituberculatus</name>
    <name type="common">Swimming crab</name>
    <name type="synonym">Neptunus trituberculatus</name>
    <dbReference type="NCBI Taxonomy" id="210409"/>
    <lineage>
        <taxon>Eukaryota</taxon>
        <taxon>Metazoa</taxon>
        <taxon>Ecdysozoa</taxon>
        <taxon>Arthropoda</taxon>
        <taxon>Crustacea</taxon>
        <taxon>Multicrustacea</taxon>
        <taxon>Malacostraca</taxon>
        <taxon>Eumalacostraca</taxon>
        <taxon>Eucarida</taxon>
        <taxon>Decapoda</taxon>
        <taxon>Pleocyemata</taxon>
        <taxon>Brachyura</taxon>
        <taxon>Eubrachyura</taxon>
        <taxon>Portunoidea</taxon>
        <taxon>Portunidae</taxon>
        <taxon>Portuninae</taxon>
        <taxon>Portunus</taxon>
    </lineage>
</organism>
<dbReference type="Proteomes" id="UP000324222">
    <property type="component" value="Unassembled WGS sequence"/>
</dbReference>
<feature type="region of interest" description="Disordered" evidence="1">
    <location>
        <begin position="50"/>
        <end position="69"/>
    </location>
</feature>
<accession>A0A5B7FLH9</accession>
<protein>
    <submittedName>
        <fullName evidence="2">Uncharacterized protein</fullName>
    </submittedName>
</protein>
<dbReference type="EMBL" id="VSRR010007128">
    <property type="protein sequence ID" value="MPC46275.1"/>
    <property type="molecule type" value="Genomic_DNA"/>
</dbReference>
<sequence length="69" mass="7985">MMSGRKQKPLTHVSARECDGERCDWVAGSGWEEPFRQVTRGVTRWCDAIPVPPSEMTHREQRHRHPTVS</sequence>
<comment type="caution">
    <text evidence="2">The sequence shown here is derived from an EMBL/GenBank/DDBJ whole genome shotgun (WGS) entry which is preliminary data.</text>
</comment>
<evidence type="ECO:0000256" key="1">
    <source>
        <dbReference type="SAM" id="MobiDB-lite"/>
    </source>
</evidence>
<feature type="compositionally biased region" description="Basic residues" evidence="1">
    <location>
        <begin position="60"/>
        <end position="69"/>
    </location>
</feature>
<evidence type="ECO:0000313" key="3">
    <source>
        <dbReference type="Proteomes" id="UP000324222"/>
    </source>
</evidence>
<reference evidence="2 3" key="1">
    <citation type="submission" date="2019-05" db="EMBL/GenBank/DDBJ databases">
        <title>Another draft genome of Portunus trituberculatus and its Hox gene families provides insights of decapod evolution.</title>
        <authorList>
            <person name="Jeong J.-H."/>
            <person name="Song I."/>
            <person name="Kim S."/>
            <person name="Choi T."/>
            <person name="Kim D."/>
            <person name="Ryu S."/>
            <person name="Kim W."/>
        </authorList>
    </citation>
    <scope>NUCLEOTIDE SEQUENCE [LARGE SCALE GENOMIC DNA]</scope>
    <source>
        <tissue evidence="2">Muscle</tissue>
    </source>
</reference>